<dbReference type="EMBL" id="VCIW01000045">
    <property type="protein sequence ID" value="TLS48231.1"/>
    <property type="molecule type" value="Genomic_DNA"/>
</dbReference>
<protein>
    <submittedName>
        <fullName evidence="1">Uncharacterized protein</fullName>
    </submittedName>
</protein>
<accession>A0A5R9FXM1</accession>
<reference evidence="1 2" key="1">
    <citation type="submission" date="2019-05" db="EMBL/GenBank/DDBJ databases">
        <authorList>
            <person name="Narsing Rao M.P."/>
            <person name="Li W.J."/>
        </authorList>
    </citation>
    <scope>NUCLEOTIDE SEQUENCE [LARGE SCALE GENOMIC DNA]</scope>
    <source>
        <strain evidence="1 2">SYSU_K30003</strain>
    </source>
</reference>
<dbReference type="RefSeq" id="WP_138198388.1">
    <property type="nucleotide sequence ID" value="NZ_VCIW01000045.1"/>
</dbReference>
<gene>
    <name evidence="1" type="ORF">FE782_31830</name>
</gene>
<name>A0A5R9FXM1_9BACL</name>
<keyword evidence="2" id="KW-1185">Reference proteome</keyword>
<dbReference type="OrthoDB" id="2864903at2"/>
<sequence>MIVHLSPEDLQRVYREIHEQLVAEFPPGTVEDRENDSNSKYIPVQPYIHRLETAAGTFWSWRTTGEPKIYDLEEQVIVKGVLKIVEAEREGTGFANFQKYEDTGKIKNLKYAILSATSDALRNACDLFEMGWKDLAPYRKWAKNPGTGLVVPTTGAGGNQEPTSSYRKCVVCQQPLTAEDESYLSELNIKHPYHREHIPQHLIKSQTRRR</sequence>
<dbReference type="Proteomes" id="UP000309676">
    <property type="component" value="Unassembled WGS sequence"/>
</dbReference>
<evidence type="ECO:0000313" key="1">
    <source>
        <dbReference type="EMBL" id="TLS48231.1"/>
    </source>
</evidence>
<dbReference type="AlphaFoldDB" id="A0A5R9FXM1"/>
<proteinExistence type="predicted"/>
<organism evidence="1 2">
    <name type="scientific">Paenibacillus antri</name>
    <dbReference type="NCBI Taxonomy" id="2582848"/>
    <lineage>
        <taxon>Bacteria</taxon>
        <taxon>Bacillati</taxon>
        <taxon>Bacillota</taxon>
        <taxon>Bacilli</taxon>
        <taxon>Bacillales</taxon>
        <taxon>Paenibacillaceae</taxon>
        <taxon>Paenibacillus</taxon>
    </lineage>
</organism>
<comment type="caution">
    <text evidence="1">The sequence shown here is derived from an EMBL/GenBank/DDBJ whole genome shotgun (WGS) entry which is preliminary data.</text>
</comment>
<evidence type="ECO:0000313" key="2">
    <source>
        <dbReference type="Proteomes" id="UP000309676"/>
    </source>
</evidence>